<dbReference type="Proteomes" id="UP000693970">
    <property type="component" value="Unassembled WGS sequence"/>
</dbReference>
<evidence type="ECO:0000256" key="6">
    <source>
        <dbReference type="ARBA" id="ARBA00022853"/>
    </source>
</evidence>
<keyword evidence="6" id="KW-0156">Chromatin regulator</keyword>
<dbReference type="EC" id="2.1.1.354" evidence="2"/>
<evidence type="ECO:0000256" key="11">
    <source>
        <dbReference type="SAM" id="MobiDB-lite"/>
    </source>
</evidence>
<dbReference type="GO" id="GO:0048188">
    <property type="term" value="C:Set1C/COMPASS complex"/>
    <property type="evidence" value="ECO:0007669"/>
    <property type="project" value="TreeGrafter"/>
</dbReference>
<name>A0A9K3KQ66_9STRA</name>
<evidence type="ECO:0000256" key="7">
    <source>
        <dbReference type="ARBA" id="ARBA00023242"/>
    </source>
</evidence>
<feature type="domain" description="SET" evidence="12">
    <location>
        <begin position="823"/>
        <end position="940"/>
    </location>
</feature>
<evidence type="ECO:0000259" key="13">
    <source>
        <dbReference type="PROSITE" id="PS50868"/>
    </source>
</evidence>
<organism evidence="14 15">
    <name type="scientific">Nitzschia inconspicua</name>
    <dbReference type="NCBI Taxonomy" id="303405"/>
    <lineage>
        <taxon>Eukaryota</taxon>
        <taxon>Sar</taxon>
        <taxon>Stramenopiles</taxon>
        <taxon>Ochrophyta</taxon>
        <taxon>Bacillariophyta</taxon>
        <taxon>Bacillariophyceae</taxon>
        <taxon>Bacillariophycidae</taxon>
        <taxon>Bacillariales</taxon>
        <taxon>Bacillariaceae</taxon>
        <taxon>Nitzschia</taxon>
    </lineage>
</organism>
<keyword evidence="3 14" id="KW-0489">Methyltransferase</keyword>
<reference evidence="14" key="2">
    <citation type="submission" date="2021-04" db="EMBL/GenBank/DDBJ databases">
        <authorList>
            <person name="Podell S."/>
        </authorList>
    </citation>
    <scope>NUCLEOTIDE SEQUENCE</scope>
    <source>
        <strain evidence="14">Hildebrandi</strain>
    </source>
</reference>
<keyword evidence="5" id="KW-0949">S-adenosyl-L-methionine</keyword>
<dbReference type="InterPro" id="IPR001214">
    <property type="entry name" value="SET_dom"/>
</dbReference>
<comment type="subcellular location">
    <subcellularLocation>
        <location evidence="1">Nucleus</location>
    </subcellularLocation>
</comment>
<dbReference type="PROSITE" id="PS50280">
    <property type="entry name" value="SET"/>
    <property type="match status" value="1"/>
</dbReference>
<dbReference type="EMBL" id="JAGRRH010000021">
    <property type="protein sequence ID" value="KAG7347115.1"/>
    <property type="molecule type" value="Genomic_DNA"/>
</dbReference>
<reference evidence="14" key="1">
    <citation type="journal article" date="2021" name="Sci. Rep.">
        <title>Diploid genomic architecture of Nitzschia inconspicua, an elite biomass production diatom.</title>
        <authorList>
            <person name="Oliver A."/>
            <person name="Podell S."/>
            <person name="Pinowska A."/>
            <person name="Traller J.C."/>
            <person name="Smith S.R."/>
            <person name="McClure R."/>
            <person name="Beliaev A."/>
            <person name="Bohutskyi P."/>
            <person name="Hill E.A."/>
            <person name="Rabines A."/>
            <person name="Zheng H."/>
            <person name="Allen L.Z."/>
            <person name="Kuo A."/>
            <person name="Grigoriev I.V."/>
            <person name="Allen A.E."/>
            <person name="Hazlebeck D."/>
            <person name="Allen E.E."/>
        </authorList>
    </citation>
    <scope>NUCLEOTIDE SEQUENCE</scope>
    <source>
        <strain evidence="14">Hildebrandi</strain>
    </source>
</reference>
<evidence type="ECO:0000256" key="10">
    <source>
        <dbReference type="ARBA" id="ARBA00049129"/>
    </source>
</evidence>
<evidence type="ECO:0000256" key="5">
    <source>
        <dbReference type="ARBA" id="ARBA00022691"/>
    </source>
</evidence>
<evidence type="ECO:0000256" key="9">
    <source>
        <dbReference type="ARBA" id="ARBA00047583"/>
    </source>
</evidence>
<feature type="compositionally biased region" description="Polar residues" evidence="11">
    <location>
        <begin position="328"/>
        <end position="338"/>
    </location>
</feature>
<comment type="caution">
    <text evidence="14">The sequence shown here is derived from an EMBL/GenBank/DDBJ whole genome shotgun (WGS) entry which is preliminary data.</text>
</comment>
<dbReference type="PROSITE" id="PS50868">
    <property type="entry name" value="POST_SET"/>
    <property type="match status" value="1"/>
</dbReference>
<proteinExistence type="predicted"/>
<comment type="catalytic activity">
    <reaction evidence="8">
        <text>L-lysyl(4)-[histone H3] + 3 S-adenosyl-L-methionine = N(6),N(6),N(6)-trimethyl-L-lysyl(4)-[histone H3] + 3 S-adenosyl-L-homocysteine + 3 H(+)</text>
        <dbReference type="Rhea" id="RHEA:60260"/>
        <dbReference type="Rhea" id="RHEA-COMP:15537"/>
        <dbReference type="Rhea" id="RHEA-COMP:15547"/>
        <dbReference type="ChEBI" id="CHEBI:15378"/>
        <dbReference type="ChEBI" id="CHEBI:29969"/>
        <dbReference type="ChEBI" id="CHEBI:57856"/>
        <dbReference type="ChEBI" id="CHEBI:59789"/>
        <dbReference type="ChEBI" id="CHEBI:61961"/>
        <dbReference type="EC" id="2.1.1.354"/>
    </reaction>
</comment>
<evidence type="ECO:0000256" key="2">
    <source>
        <dbReference type="ARBA" id="ARBA00012182"/>
    </source>
</evidence>
<dbReference type="SMART" id="SM00508">
    <property type="entry name" value="PostSET"/>
    <property type="match status" value="1"/>
</dbReference>
<dbReference type="InterPro" id="IPR003616">
    <property type="entry name" value="Post-SET_dom"/>
</dbReference>
<evidence type="ECO:0000256" key="1">
    <source>
        <dbReference type="ARBA" id="ARBA00004123"/>
    </source>
</evidence>
<dbReference type="AlphaFoldDB" id="A0A9K3KQ66"/>
<dbReference type="Pfam" id="PF00856">
    <property type="entry name" value="SET"/>
    <property type="match status" value="1"/>
</dbReference>
<evidence type="ECO:0000256" key="3">
    <source>
        <dbReference type="ARBA" id="ARBA00022603"/>
    </source>
</evidence>
<evidence type="ECO:0000256" key="4">
    <source>
        <dbReference type="ARBA" id="ARBA00022679"/>
    </source>
</evidence>
<dbReference type="CDD" id="cd10518">
    <property type="entry name" value="SET_SETD1-like"/>
    <property type="match status" value="1"/>
</dbReference>
<feature type="domain" description="Post-SET" evidence="13">
    <location>
        <begin position="949"/>
        <end position="965"/>
    </location>
</feature>
<comment type="catalytic activity">
    <reaction evidence="10">
        <text>N(6),N(6)-dimethyl-L-lysyl(4)-[histone H3] + S-adenosyl-L-methionine = N(6),N(6),N(6)-trimethyl-L-lysyl(4)-[histone H3] + S-adenosyl-L-homocysteine + H(+)</text>
        <dbReference type="Rhea" id="RHEA:60272"/>
        <dbReference type="Rhea" id="RHEA-COMP:15537"/>
        <dbReference type="Rhea" id="RHEA-COMP:15540"/>
        <dbReference type="ChEBI" id="CHEBI:15378"/>
        <dbReference type="ChEBI" id="CHEBI:57856"/>
        <dbReference type="ChEBI" id="CHEBI:59789"/>
        <dbReference type="ChEBI" id="CHEBI:61961"/>
        <dbReference type="ChEBI" id="CHEBI:61976"/>
    </reaction>
</comment>
<dbReference type="PANTHER" id="PTHR45814:SF2">
    <property type="entry name" value="HISTONE-LYSINE N-METHYLTRANSFERASE SETD1"/>
    <property type="match status" value="1"/>
</dbReference>
<dbReference type="PANTHER" id="PTHR45814">
    <property type="entry name" value="HISTONE-LYSINE N-METHYLTRANSFERASE SETD1"/>
    <property type="match status" value="1"/>
</dbReference>
<feature type="region of interest" description="Disordered" evidence="11">
    <location>
        <begin position="252"/>
        <end position="345"/>
    </location>
</feature>
<comment type="catalytic activity">
    <reaction evidence="9">
        <text>N(6)-methyl-L-lysyl(4)-[histone H3] + S-adenosyl-L-methionine = N(6),N(6)-dimethyl-L-lysyl(4)-[histone H3] + S-adenosyl-L-homocysteine + H(+)</text>
        <dbReference type="Rhea" id="RHEA:60268"/>
        <dbReference type="Rhea" id="RHEA-COMP:15540"/>
        <dbReference type="Rhea" id="RHEA-COMP:15543"/>
        <dbReference type="ChEBI" id="CHEBI:15378"/>
        <dbReference type="ChEBI" id="CHEBI:57856"/>
        <dbReference type="ChEBI" id="CHEBI:59789"/>
        <dbReference type="ChEBI" id="CHEBI:61929"/>
        <dbReference type="ChEBI" id="CHEBI:61976"/>
    </reaction>
</comment>
<evidence type="ECO:0000313" key="15">
    <source>
        <dbReference type="Proteomes" id="UP000693970"/>
    </source>
</evidence>
<dbReference type="SMART" id="SM00317">
    <property type="entry name" value="SET"/>
    <property type="match status" value="1"/>
</dbReference>
<keyword evidence="7" id="KW-0539">Nucleus</keyword>
<dbReference type="GO" id="GO:0032259">
    <property type="term" value="P:methylation"/>
    <property type="evidence" value="ECO:0007669"/>
    <property type="project" value="UniProtKB-KW"/>
</dbReference>
<keyword evidence="4" id="KW-0808">Transferase</keyword>
<dbReference type="OrthoDB" id="308383at2759"/>
<accession>A0A9K3KQ66</accession>
<protein>
    <recommendedName>
        <fullName evidence="2">[histone H3]-lysine(4) N-trimethyltransferase</fullName>
        <ecNumber evidence="2">2.1.1.354</ecNumber>
    </recommendedName>
</protein>
<evidence type="ECO:0000259" key="12">
    <source>
        <dbReference type="PROSITE" id="PS50280"/>
    </source>
</evidence>
<keyword evidence="15" id="KW-1185">Reference proteome</keyword>
<evidence type="ECO:0000256" key="8">
    <source>
        <dbReference type="ARBA" id="ARBA00047571"/>
    </source>
</evidence>
<evidence type="ECO:0000313" key="14">
    <source>
        <dbReference type="EMBL" id="KAG7347115.1"/>
    </source>
</evidence>
<dbReference type="InterPro" id="IPR044570">
    <property type="entry name" value="Set1-like"/>
</dbReference>
<feature type="compositionally biased region" description="Basic and acidic residues" evidence="11">
    <location>
        <begin position="296"/>
        <end position="321"/>
    </location>
</feature>
<gene>
    <name evidence="14" type="ORF">IV203_006184</name>
</gene>
<sequence length="1000" mass="112709">MSTRNGDKKKNASKRTSPFRIKVGCVVALRYRPGGHQIQLEGADGRIIDCGEEKEGNLNGTYVGYREPVSSAHFSEVWTDPLPGHDDGLALIGSRIRCFFPKTVLSEPYNATSQLLGGEIVNIVNYCEEQYSKRRDQLREGRKSDGILVDLLVDNKGDRLKNMFPFLQRIDPVITQEKMAAMSESERRSFRNEERIKGGSDKAIVRVWLSDEVSSGLPLNRRTKEHRVSRLQAKWVIRKRVPAKVFRQVQNGCRVGKTSKSKSANQSKDNDIQELNGASQSNLPADREPVNGNKNENGRQSDEDDIKDSHSPEEERKNEPLKKRRKVMTTNKDFSSSRYLGDGNDSVEQQEANWRWQAAKYNPFSVLAERPLSKGLLQRMCYNIVGEVIRIQPELSSEAKTLATVTIRCMVLPEHTLSGRLSQHGQYDMFDMLDLSLSAFESEDGDLTISSASGVVGKGSSKMETLNGEIPIDSCFLRVPIEDLVIVRRKVSREPKTQRPASMAMELTIRQSYSFYNDTYFTAKETMSRGEENGPHDFNRCHRCRQETALAVIRSGSNRFLCQSCVDFLKHVRNIFGMQAQSANDILCDCGECAASLEVNLLEALSEEVHGSVSKLGGTLQELGNFASQEESGFIATRFIAKGMSVVDFAYNPHSLGLPLYSSSSKFISKVTVREPRKGKKLTPTNIIASTQPKFMNMNKNDKKHSMRLKGIRKAPAIPMPKKEVFRPTSARTLTYDEKNRRFDASATDLFHWKLAHCISASREYPELPRNHRAEVNPFSDDPSDEVGGNKLLGRAARANQRRLVKSIAAMGVNVDTLAGREQQLRFDRSGIHDWGVFVDIDVREGDMIVEYRGVVIGNAMAEKREKEYHEAKLGCDYMFRIDELSVCDATKQGNVARFINASCDPNCYTKIISLDGMKRIVIYAKRDIKAGEELCYDYKFAFEPDPTKRIPCHCGAQECRGFLNWDKRLADSEKLDASFQNQFMKNASTTDHPDSAMLK</sequence>
<dbReference type="GO" id="GO:0140999">
    <property type="term" value="F:histone H3K4 trimethyltransferase activity"/>
    <property type="evidence" value="ECO:0007669"/>
    <property type="project" value="UniProtKB-EC"/>
</dbReference>